<evidence type="ECO:0000259" key="5">
    <source>
        <dbReference type="Pfam" id="PF17967"/>
    </source>
</evidence>
<sequence length="887" mass="96357">MLTATDLGLARAHWVAPRTIVWPREAIPSDVDPAALDWTLHCSQAGGIDPERREPLPWTTIPLRLDPTPPSLAGGHVPHLAEDIVLTVPARDDIEALIRGQVAVTARLPNGRVLDASGVQLAHLLDSLYADASRATLGVSWNHGVPTLRVWAPTAHQVHLLLWESGRSLQDAPERVSMTRAFDGTWAATGDGSWKGARYLYAVTVYAPSYGRVVENRVTDPYSIGLTLNSTHSLVLDLADPDLAPDVWRDTPAPPLAHPVDQVVYELHVRDFSRADKTVPDAVRGTFAAFACDSDGTRHLRRLAEAGLTSVQLLPIFDYSSVEEDPCRQAAPDWEALKAEAPDSHAQQRAVLGTPRPAYNWGYDPWHHQVPEGSLCTEGAINGGGRVREARLMVGSLHALGLLVVLDQVYNHTDGEGQDGTSVLDRIVPGYYHRRDDVGAVARSTCCPNVATEHAMAEKLMVDSVVHWVRHYRVDGFRFDLMGHHTRANMLAVRAALDMLTPERDGVDGRAVTLYGEGWDFGEVAGNARFVQATQGQLGGTQIATFSDRLRDAVRGGGPFDEDPRRQGFATGLAGAPNGSPANGVPALQRERLLGYTDIIQLGLAGNLRDYTFTSALTRRPIRGDEVPFKGVSAGYADAPDEVITYVDAHDNETLFDALTLKLPLDAPMADRVRANALALAVATLGQSPVMWHAGTDFLRSKSLDRNSYSSGDWFNYLDFTLTDNGFGAGLPPAADNADKWVYMKPLLADPALKPGPEDMRLSHAICLDLLRLRASSRLFRLADPGQVRAKVTFPVSGSWAQQDGVVVMVLDDRVGVPVDDRFATLAVVFNANPWPVRQLVPPVVGRPCALHPVQADGADPVVREARCDDGLFSVPGLTTAVFVEAR</sequence>
<dbReference type="InterPro" id="IPR040671">
    <property type="entry name" value="Pullulanase_N2"/>
</dbReference>
<feature type="domain" description="Pullulanase N2" evidence="5">
    <location>
        <begin position="10"/>
        <end position="126"/>
    </location>
</feature>
<dbReference type="NCBIfam" id="TIGR02103">
    <property type="entry name" value="pullul_strch"/>
    <property type="match status" value="1"/>
</dbReference>
<dbReference type="CDD" id="cd11341">
    <property type="entry name" value="AmyAc_Pullulanase_LD-like"/>
    <property type="match status" value="1"/>
</dbReference>
<feature type="domain" description="Glycoside hydrolase family 13 N-terminal" evidence="3">
    <location>
        <begin position="137"/>
        <end position="223"/>
    </location>
</feature>
<dbReference type="InterPro" id="IPR011839">
    <property type="entry name" value="Pullul_strch"/>
</dbReference>
<dbReference type="Gene3D" id="2.60.40.1180">
    <property type="entry name" value="Golgi alpha-mannosidase II"/>
    <property type="match status" value="1"/>
</dbReference>
<dbReference type="Gene3D" id="2.60.40.10">
    <property type="entry name" value="Immunoglobulins"/>
    <property type="match status" value="1"/>
</dbReference>
<evidence type="ECO:0000313" key="6">
    <source>
        <dbReference type="EMBL" id="TBT87405.1"/>
    </source>
</evidence>
<dbReference type="Proteomes" id="UP000292373">
    <property type="component" value="Unassembled WGS sequence"/>
</dbReference>
<dbReference type="InterPro" id="IPR004193">
    <property type="entry name" value="Glyco_hydro_13_N"/>
</dbReference>
<dbReference type="GO" id="GO:0005975">
    <property type="term" value="P:carbohydrate metabolic process"/>
    <property type="evidence" value="ECO:0007669"/>
    <property type="project" value="InterPro"/>
</dbReference>
<dbReference type="InterPro" id="IPR014756">
    <property type="entry name" value="Ig_E-set"/>
</dbReference>
<accession>A0A4Q9KI80</accession>
<dbReference type="SUPFAM" id="SSF81296">
    <property type="entry name" value="E set domains"/>
    <property type="match status" value="2"/>
</dbReference>
<dbReference type="Gene3D" id="3.20.20.80">
    <property type="entry name" value="Glycosidases"/>
    <property type="match status" value="1"/>
</dbReference>
<reference evidence="6 7" key="1">
    <citation type="submission" date="2019-01" db="EMBL/GenBank/DDBJ databases">
        <title>Lactibacter flavus gen. nov., sp. nov., a novel bacterium of the family Propionibacteriaceae isolated from raw milk and dairy products.</title>
        <authorList>
            <person name="Huptas C."/>
            <person name="Wenning M."/>
            <person name="Breitenwieser F."/>
            <person name="Doll E."/>
            <person name="Von Neubeck M."/>
            <person name="Busse H.-J."/>
            <person name="Scherer S."/>
        </authorList>
    </citation>
    <scope>NUCLEOTIDE SEQUENCE [LARGE SCALE GENOMIC DNA]</scope>
    <source>
        <strain evidence="6 7">KCTC 33808</strain>
    </source>
</reference>
<dbReference type="Pfam" id="PF02922">
    <property type="entry name" value="CBM_48"/>
    <property type="match status" value="1"/>
</dbReference>
<dbReference type="OrthoDB" id="9805159at2"/>
<comment type="similarity">
    <text evidence="1">Belongs to the glycosyl hydrolase 13 family.</text>
</comment>
<dbReference type="SUPFAM" id="SSF51011">
    <property type="entry name" value="Glycosyl hydrolase domain"/>
    <property type="match status" value="1"/>
</dbReference>
<evidence type="ECO:0000259" key="4">
    <source>
        <dbReference type="Pfam" id="PF11852"/>
    </source>
</evidence>
<evidence type="ECO:0000256" key="1">
    <source>
        <dbReference type="ARBA" id="ARBA00008061"/>
    </source>
</evidence>
<proteinExistence type="inferred from homology"/>
<dbReference type="InterPro" id="IPR013780">
    <property type="entry name" value="Glyco_hydro_b"/>
</dbReference>
<organism evidence="6 7">
    <name type="scientific">Propioniciclava sinopodophylli</name>
    <dbReference type="NCBI Taxonomy" id="1837344"/>
    <lineage>
        <taxon>Bacteria</taxon>
        <taxon>Bacillati</taxon>
        <taxon>Actinomycetota</taxon>
        <taxon>Actinomycetes</taxon>
        <taxon>Propionibacteriales</taxon>
        <taxon>Propionibacteriaceae</taxon>
        <taxon>Propioniciclava</taxon>
    </lineage>
</organism>
<protein>
    <submittedName>
        <fullName evidence="6">Pullulanase-type alpha-1,6-glucosidase</fullName>
    </submittedName>
</protein>
<dbReference type="PANTHER" id="PTHR43002">
    <property type="entry name" value="GLYCOGEN DEBRANCHING ENZYME"/>
    <property type="match status" value="1"/>
</dbReference>
<gene>
    <name evidence="6" type="primary">pulA</name>
    <name evidence="6" type="ORF">ET989_03615</name>
</gene>
<dbReference type="CDD" id="cd02860">
    <property type="entry name" value="E_set_Pullulanase"/>
    <property type="match status" value="1"/>
</dbReference>
<dbReference type="InterPro" id="IPR013783">
    <property type="entry name" value="Ig-like_fold"/>
</dbReference>
<feature type="domain" description="Alpha-1,6-glucosidases pullulanase-type C-terminal" evidence="4">
    <location>
        <begin position="723"/>
        <end position="885"/>
    </location>
</feature>
<feature type="region of interest" description="Disordered" evidence="2">
    <location>
        <begin position="556"/>
        <end position="582"/>
    </location>
</feature>
<dbReference type="RefSeq" id="WP_131167191.1">
    <property type="nucleotide sequence ID" value="NZ_SDMQ01000002.1"/>
</dbReference>
<dbReference type="Pfam" id="PF11852">
    <property type="entry name" value="Pullul_strch_C"/>
    <property type="match status" value="1"/>
</dbReference>
<evidence type="ECO:0000259" key="3">
    <source>
        <dbReference type="Pfam" id="PF02922"/>
    </source>
</evidence>
<dbReference type="Pfam" id="PF17967">
    <property type="entry name" value="Pullulanase_N2"/>
    <property type="match status" value="1"/>
</dbReference>
<keyword evidence="7" id="KW-1185">Reference proteome</keyword>
<dbReference type="AlphaFoldDB" id="A0A4Q9KI80"/>
<dbReference type="InterPro" id="IPR017853">
    <property type="entry name" value="GH"/>
</dbReference>
<evidence type="ECO:0000313" key="7">
    <source>
        <dbReference type="Proteomes" id="UP000292373"/>
    </source>
</evidence>
<dbReference type="EMBL" id="SDMQ01000002">
    <property type="protein sequence ID" value="TBT87405.1"/>
    <property type="molecule type" value="Genomic_DNA"/>
</dbReference>
<dbReference type="SUPFAM" id="SSF51445">
    <property type="entry name" value="(Trans)glycosidases"/>
    <property type="match status" value="1"/>
</dbReference>
<dbReference type="GO" id="GO:0051060">
    <property type="term" value="F:pullulanase activity"/>
    <property type="evidence" value="ECO:0007669"/>
    <property type="project" value="InterPro"/>
</dbReference>
<dbReference type="InterPro" id="IPR024561">
    <property type="entry name" value="Pullul_strch_C"/>
</dbReference>
<evidence type="ECO:0000256" key="2">
    <source>
        <dbReference type="SAM" id="MobiDB-lite"/>
    </source>
</evidence>
<comment type="caution">
    <text evidence="6">The sequence shown here is derived from an EMBL/GenBank/DDBJ whole genome shotgun (WGS) entry which is preliminary data.</text>
</comment>
<name>A0A4Q9KI80_9ACTN</name>
<dbReference type="Gene3D" id="2.60.40.1130">
    <property type="entry name" value="Rab geranylgeranyltransferase alpha-subunit, insert domain"/>
    <property type="match status" value="1"/>
</dbReference>